<gene>
    <name evidence="2" type="primary">ABSGL_07316.1 scaffold 8717</name>
</gene>
<sequence length="226" mass="25703">MLNFKLEIHKKPRECVARLFLLVKTAVTKHQPCPDQASAPDTLPPDLLLADVVEKPIDSIYPEKCPITITKQQQPKSFHKQRQSPPPPPPSTPAISIPDFDPSLSVPDDLYFLDKPLPRHRWGAPNPYSNVESTQSMVEFDQLVHETLIYFATAPMRTSNLCNNETSHPCGLIEKLKWRVLGFSQHEPSLLKLAGDVLSYVHETPPFTPECQHLEHRLKAFLQIYE</sequence>
<reference evidence="2" key="1">
    <citation type="submission" date="2016-04" db="EMBL/GenBank/DDBJ databases">
        <authorList>
            <person name="Evans L.H."/>
            <person name="Alamgir A."/>
            <person name="Owens N."/>
            <person name="Weber N.D."/>
            <person name="Virtaneva K."/>
            <person name="Barbian K."/>
            <person name="Babar A."/>
            <person name="Rosenke K."/>
        </authorList>
    </citation>
    <scope>NUCLEOTIDE SEQUENCE [LARGE SCALE GENOMIC DNA]</scope>
    <source>
        <strain evidence="2">CBS 101.48</strain>
    </source>
</reference>
<dbReference type="AlphaFoldDB" id="A0A168P0W4"/>
<evidence type="ECO:0000313" key="2">
    <source>
        <dbReference type="EMBL" id="SAM01575.1"/>
    </source>
</evidence>
<dbReference type="Proteomes" id="UP000078561">
    <property type="component" value="Unassembled WGS sequence"/>
</dbReference>
<accession>A0A168P0W4</accession>
<evidence type="ECO:0000256" key="1">
    <source>
        <dbReference type="SAM" id="MobiDB-lite"/>
    </source>
</evidence>
<keyword evidence="3" id="KW-1185">Reference proteome</keyword>
<name>A0A168P0W4_ABSGL</name>
<evidence type="ECO:0000313" key="3">
    <source>
        <dbReference type="Proteomes" id="UP000078561"/>
    </source>
</evidence>
<dbReference type="InParanoid" id="A0A168P0W4"/>
<dbReference type="EMBL" id="LT553527">
    <property type="protein sequence ID" value="SAM01575.1"/>
    <property type="molecule type" value="Genomic_DNA"/>
</dbReference>
<proteinExistence type="predicted"/>
<organism evidence="2">
    <name type="scientific">Absidia glauca</name>
    <name type="common">Pin mould</name>
    <dbReference type="NCBI Taxonomy" id="4829"/>
    <lineage>
        <taxon>Eukaryota</taxon>
        <taxon>Fungi</taxon>
        <taxon>Fungi incertae sedis</taxon>
        <taxon>Mucoromycota</taxon>
        <taxon>Mucoromycotina</taxon>
        <taxon>Mucoromycetes</taxon>
        <taxon>Mucorales</taxon>
        <taxon>Cunninghamellaceae</taxon>
        <taxon>Absidia</taxon>
    </lineage>
</organism>
<feature type="region of interest" description="Disordered" evidence="1">
    <location>
        <begin position="71"/>
        <end position="99"/>
    </location>
</feature>
<protein>
    <submittedName>
        <fullName evidence="2">Uncharacterized protein</fullName>
    </submittedName>
</protein>